<keyword evidence="1" id="KW-0732">Signal</keyword>
<dbReference type="EMBL" id="AJWJ01000461">
    <property type="protein sequence ID" value="KAF2070672.1"/>
    <property type="molecule type" value="Genomic_DNA"/>
</dbReference>
<organism evidence="2 3">
    <name type="scientific">Polysphondylium violaceum</name>
    <dbReference type="NCBI Taxonomy" id="133409"/>
    <lineage>
        <taxon>Eukaryota</taxon>
        <taxon>Amoebozoa</taxon>
        <taxon>Evosea</taxon>
        <taxon>Eumycetozoa</taxon>
        <taxon>Dictyostelia</taxon>
        <taxon>Dictyosteliales</taxon>
        <taxon>Dictyosteliaceae</taxon>
        <taxon>Polysphondylium</taxon>
    </lineage>
</organism>
<evidence type="ECO:0000313" key="2">
    <source>
        <dbReference type="EMBL" id="KAF2070672.1"/>
    </source>
</evidence>
<protein>
    <recommendedName>
        <fullName evidence="4">GLPGLI family protein</fullName>
    </recommendedName>
</protein>
<feature type="signal peptide" evidence="1">
    <location>
        <begin position="1"/>
        <end position="21"/>
    </location>
</feature>
<proteinExistence type="predicted"/>
<dbReference type="AlphaFoldDB" id="A0A8J4PPD5"/>
<sequence>MKTVIIVIVLLSPFLVFLSHARVSTQSLINYNDFFFTLSTFTDLRRYYSTASNTAFILESKAYYYNEDKDITDPVIVPLEEAQTFYDRPNRPPIDVNRVPTRTVLLSQEFAYQFNDSTSLKEMTGILIKSYITCSSTFKKMGYIEESKTSPNKNAQSEYTLVQSVETKPWDDNKKYEREMKVDYNINTWSVDVLTKTKEGYSSWLLHPRTTSNSKKITSTNQIHENLFGLFTTFKIPDAEIRNCEGYHILTTEISPQFKSDSETPLMDQTFKSLILLNPKQQPMYQRDMFS</sequence>
<gene>
    <name evidence="2" type="ORF">CYY_008017</name>
</gene>
<name>A0A8J4PPD5_9MYCE</name>
<accession>A0A8J4PPD5</accession>
<comment type="caution">
    <text evidence="2">The sequence shown here is derived from an EMBL/GenBank/DDBJ whole genome shotgun (WGS) entry which is preliminary data.</text>
</comment>
<evidence type="ECO:0008006" key="4">
    <source>
        <dbReference type="Google" id="ProtNLM"/>
    </source>
</evidence>
<keyword evidence="3" id="KW-1185">Reference proteome</keyword>
<dbReference type="Proteomes" id="UP000695562">
    <property type="component" value="Unassembled WGS sequence"/>
</dbReference>
<evidence type="ECO:0000313" key="3">
    <source>
        <dbReference type="Proteomes" id="UP000695562"/>
    </source>
</evidence>
<reference evidence="2" key="1">
    <citation type="submission" date="2020-01" db="EMBL/GenBank/DDBJ databases">
        <title>Development of genomics and gene disruption for Polysphondylium violaceum indicates a role for the polyketide synthase stlB in stalk morphogenesis.</title>
        <authorList>
            <person name="Narita B."/>
            <person name="Kawabe Y."/>
            <person name="Kin K."/>
            <person name="Saito T."/>
            <person name="Gibbs R."/>
            <person name="Kuspa A."/>
            <person name="Muzny D."/>
            <person name="Queller D."/>
            <person name="Richards S."/>
            <person name="Strassman J."/>
            <person name="Sucgang R."/>
            <person name="Worley K."/>
            <person name="Schaap P."/>
        </authorList>
    </citation>
    <scope>NUCLEOTIDE SEQUENCE</scope>
    <source>
        <strain evidence="2">QSvi11</strain>
    </source>
</reference>
<feature type="chain" id="PRO_5035146319" description="GLPGLI family protein" evidence="1">
    <location>
        <begin position="22"/>
        <end position="291"/>
    </location>
</feature>
<evidence type="ECO:0000256" key="1">
    <source>
        <dbReference type="SAM" id="SignalP"/>
    </source>
</evidence>